<evidence type="ECO:0008006" key="3">
    <source>
        <dbReference type="Google" id="ProtNLM"/>
    </source>
</evidence>
<dbReference type="Pfam" id="PF01359">
    <property type="entry name" value="Transposase_1"/>
    <property type="match status" value="1"/>
</dbReference>
<comment type="caution">
    <text evidence="1">The sequence shown here is derived from an EMBL/GenBank/DDBJ whole genome shotgun (WGS) entry which is preliminary data.</text>
</comment>
<sequence length="133" mass="14953">MIAEEVGIGSEAAHLLVTQDLGEGKFRYQLVPHTLTPEQMQLQFDACGDLINMADRDPNFLKTIVTGDETWCLRYDPKGKHHSMEWWGPGSPKSKKVQSEKSRIKTMLVAFFDSEGLVHTEFLPEGAMLNDST</sequence>
<dbReference type="EMBL" id="BGPR01000015">
    <property type="protein sequence ID" value="GBL78224.1"/>
    <property type="molecule type" value="Genomic_DNA"/>
</dbReference>
<evidence type="ECO:0000313" key="2">
    <source>
        <dbReference type="Proteomes" id="UP000499080"/>
    </source>
</evidence>
<accession>A0A4Y2AGX7</accession>
<dbReference type="OrthoDB" id="10018757at2759"/>
<dbReference type="InterPro" id="IPR001888">
    <property type="entry name" value="Transposase_1"/>
</dbReference>
<proteinExistence type="predicted"/>
<name>A0A4Y2AGX7_ARAVE</name>
<dbReference type="AlphaFoldDB" id="A0A4Y2AGX7"/>
<dbReference type="Gene3D" id="3.30.420.10">
    <property type="entry name" value="Ribonuclease H-like superfamily/Ribonuclease H"/>
    <property type="match status" value="1"/>
</dbReference>
<dbReference type="PANTHER" id="PTHR46060:SF1">
    <property type="entry name" value="MARINER MOS1 TRANSPOSASE-LIKE PROTEIN"/>
    <property type="match status" value="1"/>
</dbReference>
<dbReference type="GO" id="GO:0003676">
    <property type="term" value="F:nucleic acid binding"/>
    <property type="evidence" value="ECO:0007669"/>
    <property type="project" value="InterPro"/>
</dbReference>
<dbReference type="Proteomes" id="UP000499080">
    <property type="component" value="Unassembled WGS sequence"/>
</dbReference>
<evidence type="ECO:0000313" key="1">
    <source>
        <dbReference type="EMBL" id="GBL78224.1"/>
    </source>
</evidence>
<dbReference type="InterPro" id="IPR036397">
    <property type="entry name" value="RNaseH_sf"/>
</dbReference>
<reference evidence="1 2" key="1">
    <citation type="journal article" date="2019" name="Sci. Rep.">
        <title>Orb-weaving spider Araneus ventricosus genome elucidates the spidroin gene catalogue.</title>
        <authorList>
            <person name="Kono N."/>
            <person name="Nakamura H."/>
            <person name="Ohtoshi R."/>
            <person name="Moran D.A.P."/>
            <person name="Shinohara A."/>
            <person name="Yoshida Y."/>
            <person name="Fujiwara M."/>
            <person name="Mori M."/>
            <person name="Tomita M."/>
            <person name="Arakawa K."/>
        </authorList>
    </citation>
    <scope>NUCLEOTIDE SEQUENCE [LARGE SCALE GENOMIC DNA]</scope>
</reference>
<gene>
    <name evidence="1" type="ORF">AVEN_42783_1</name>
</gene>
<dbReference type="PANTHER" id="PTHR46060">
    <property type="entry name" value="MARINER MOS1 TRANSPOSASE-LIKE PROTEIN"/>
    <property type="match status" value="1"/>
</dbReference>
<organism evidence="1 2">
    <name type="scientific">Araneus ventricosus</name>
    <name type="common">Orbweaver spider</name>
    <name type="synonym">Epeira ventricosa</name>
    <dbReference type="NCBI Taxonomy" id="182803"/>
    <lineage>
        <taxon>Eukaryota</taxon>
        <taxon>Metazoa</taxon>
        <taxon>Ecdysozoa</taxon>
        <taxon>Arthropoda</taxon>
        <taxon>Chelicerata</taxon>
        <taxon>Arachnida</taxon>
        <taxon>Araneae</taxon>
        <taxon>Araneomorphae</taxon>
        <taxon>Entelegynae</taxon>
        <taxon>Araneoidea</taxon>
        <taxon>Araneidae</taxon>
        <taxon>Araneus</taxon>
    </lineage>
</organism>
<protein>
    <recommendedName>
        <fullName evidence="3">Mariner Mos1 transposase</fullName>
    </recommendedName>
</protein>
<keyword evidence="2" id="KW-1185">Reference proteome</keyword>
<dbReference type="InterPro" id="IPR052709">
    <property type="entry name" value="Transposase-MT_Hybrid"/>
</dbReference>